<comment type="caution">
    <text evidence="3">The sequence shown here is derived from an EMBL/GenBank/DDBJ whole genome shotgun (WGS) entry which is preliminary data.</text>
</comment>
<feature type="domain" description="DUF5610" evidence="2">
    <location>
        <begin position="55"/>
        <end position="168"/>
    </location>
</feature>
<name>A0A368NR07_9GAMM</name>
<feature type="region of interest" description="Disordered" evidence="1">
    <location>
        <begin position="1"/>
        <end position="45"/>
    </location>
</feature>
<dbReference type="Pfam" id="PF18433">
    <property type="entry name" value="DUF5610"/>
    <property type="match status" value="1"/>
</dbReference>
<evidence type="ECO:0000259" key="2">
    <source>
        <dbReference type="Pfam" id="PF18433"/>
    </source>
</evidence>
<organism evidence="3 4">
    <name type="scientific">Corallincola holothuriorum</name>
    <dbReference type="NCBI Taxonomy" id="2282215"/>
    <lineage>
        <taxon>Bacteria</taxon>
        <taxon>Pseudomonadati</taxon>
        <taxon>Pseudomonadota</taxon>
        <taxon>Gammaproteobacteria</taxon>
        <taxon>Alteromonadales</taxon>
        <taxon>Psychromonadaceae</taxon>
        <taxon>Corallincola</taxon>
    </lineage>
</organism>
<dbReference type="InterPro" id="IPR041651">
    <property type="entry name" value="DUF5610"/>
</dbReference>
<protein>
    <recommendedName>
        <fullName evidence="2">DUF5610 domain-containing protein</fullName>
    </recommendedName>
</protein>
<proteinExistence type="predicted"/>
<evidence type="ECO:0000313" key="4">
    <source>
        <dbReference type="Proteomes" id="UP000252558"/>
    </source>
</evidence>
<dbReference type="AlphaFoldDB" id="A0A368NR07"/>
<evidence type="ECO:0000256" key="1">
    <source>
        <dbReference type="SAM" id="MobiDB-lite"/>
    </source>
</evidence>
<dbReference type="EMBL" id="QPID01000002">
    <property type="protein sequence ID" value="RCU51909.1"/>
    <property type="molecule type" value="Genomic_DNA"/>
</dbReference>
<gene>
    <name evidence="3" type="ORF">DU002_05450</name>
</gene>
<evidence type="ECO:0000313" key="3">
    <source>
        <dbReference type="EMBL" id="RCU51909.1"/>
    </source>
</evidence>
<sequence length="440" mass="47568">MNKIPDLMNLLRPQPGSAGRLGQPQNDAAGGLKSAPGLVSQPGEDVSLRSPFQVAMRSLADSVYKNLPFSPQQAASSEAPVEENTGGFDYELVANNVTSYIEKAVNQARERGESDEYLEDMMAQARIGVDQGFGEARDELEDMGMMSEELGNGIDKSYDLIQQRLGEFEKELFAGDEVALSSPQVEVTRSSSTESYSSGGDFSGAQLVGQAASYRVENSASLELFTKEGDKIAISFNALQASSMGMGYASNDNGEALISSYSNESSFGFSFSVEGDLSEQEMAAITDFINQVAGVADSFFAGDFDAAFDKANELGFDDSQIASFSMSLEQTQTIAAAKVYQQVQDQPATTQPGAGASSLYDIMEPLSEYIKQFKELIEQSESIFAESTEKSTAAIDQVAEKILPFLQPEQQDAANRFQEFNQRLLQALEQLEAPVQAPLE</sequence>
<reference evidence="3 4" key="1">
    <citation type="submission" date="2018-07" db="EMBL/GenBank/DDBJ databases">
        <title>Corallincola holothuriorum sp. nov., a new facultative anaerobe isolated from sea cucumber Apostichopus japonicus.</title>
        <authorList>
            <person name="Xia H."/>
        </authorList>
    </citation>
    <scope>NUCLEOTIDE SEQUENCE [LARGE SCALE GENOMIC DNA]</scope>
    <source>
        <strain evidence="3 4">C4</strain>
    </source>
</reference>
<dbReference type="Gene3D" id="1.10.132.90">
    <property type="match status" value="1"/>
</dbReference>
<dbReference type="Proteomes" id="UP000252558">
    <property type="component" value="Unassembled WGS sequence"/>
</dbReference>
<keyword evidence="4" id="KW-1185">Reference proteome</keyword>
<accession>A0A368NR07</accession>